<keyword evidence="2" id="KW-1185">Reference proteome</keyword>
<dbReference type="AlphaFoldDB" id="A0A0C3FIU1"/>
<dbReference type="EMBL" id="KN832988">
    <property type="protein sequence ID" value="KIM84310.1"/>
    <property type="molecule type" value="Genomic_DNA"/>
</dbReference>
<sequence>MNGRVEDLVLCTCLEDGEMLSIQKHVSRLCDRKESDIVHLFVFSISGQSTTTLVSLLRAIYPCHSRHSIPESQCGTDATERNMTKSESVHLRAEVAPCCMICLKKWCARLCCFSTRYIVLL</sequence>
<reference evidence="2" key="2">
    <citation type="submission" date="2015-01" db="EMBL/GenBank/DDBJ databases">
        <title>Evolutionary Origins and Diversification of the Mycorrhizal Mutualists.</title>
        <authorList>
            <consortium name="DOE Joint Genome Institute"/>
            <consortium name="Mycorrhizal Genomics Consortium"/>
            <person name="Kohler A."/>
            <person name="Kuo A."/>
            <person name="Nagy L.G."/>
            <person name="Floudas D."/>
            <person name="Copeland A."/>
            <person name="Barry K.W."/>
            <person name="Cichocki N."/>
            <person name="Veneault-Fourrey C."/>
            <person name="LaButti K."/>
            <person name="Lindquist E.A."/>
            <person name="Lipzen A."/>
            <person name="Lundell T."/>
            <person name="Morin E."/>
            <person name="Murat C."/>
            <person name="Riley R."/>
            <person name="Ohm R."/>
            <person name="Sun H."/>
            <person name="Tunlid A."/>
            <person name="Henrissat B."/>
            <person name="Grigoriev I.V."/>
            <person name="Hibbett D.S."/>
            <person name="Martin F."/>
        </authorList>
    </citation>
    <scope>NUCLEOTIDE SEQUENCE [LARGE SCALE GENOMIC DNA]</scope>
    <source>
        <strain evidence="2">F 1598</strain>
    </source>
</reference>
<dbReference type="HOGENOM" id="CLU_2038912_0_0_1"/>
<gene>
    <name evidence="1" type="ORF">PILCRDRAFT_407431</name>
</gene>
<dbReference type="Proteomes" id="UP000054166">
    <property type="component" value="Unassembled WGS sequence"/>
</dbReference>
<organism evidence="1 2">
    <name type="scientific">Piloderma croceum (strain F 1598)</name>
    <dbReference type="NCBI Taxonomy" id="765440"/>
    <lineage>
        <taxon>Eukaryota</taxon>
        <taxon>Fungi</taxon>
        <taxon>Dikarya</taxon>
        <taxon>Basidiomycota</taxon>
        <taxon>Agaricomycotina</taxon>
        <taxon>Agaricomycetes</taxon>
        <taxon>Agaricomycetidae</taxon>
        <taxon>Atheliales</taxon>
        <taxon>Atheliaceae</taxon>
        <taxon>Piloderma</taxon>
    </lineage>
</organism>
<proteinExistence type="predicted"/>
<name>A0A0C3FIU1_PILCF</name>
<dbReference type="InParanoid" id="A0A0C3FIU1"/>
<evidence type="ECO:0000313" key="1">
    <source>
        <dbReference type="EMBL" id="KIM84310.1"/>
    </source>
</evidence>
<accession>A0A0C3FIU1</accession>
<protein>
    <submittedName>
        <fullName evidence="1">Uncharacterized protein</fullName>
    </submittedName>
</protein>
<reference evidence="1 2" key="1">
    <citation type="submission" date="2014-04" db="EMBL/GenBank/DDBJ databases">
        <authorList>
            <consortium name="DOE Joint Genome Institute"/>
            <person name="Kuo A."/>
            <person name="Tarkka M."/>
            <person name="Buscot F."/>
            <person name="Kohler A."/>
            <person name="Nagy L.G."/>
            <person name="Floudas D."/>
            <person name="Copeland A."/>
            <person name="Barry K.W."/>
            <person name="Cichocki N."/>
            <person name="Veneault-Fourrey C."/>
            <person name="LaButti K."/>
            <person name="Lindquist E.A."/>
            <person name="Lipzen A."/>
            <person name="Lundell T."/>
            <person name="Morin E."/>
            <person name="Murat C."/>
            <person name="Sun H."/>
            <person name="Tunlid A."/>
            <person name="Henrissat B."/>
            <person name="Grigoriev I.V."/>
            <person name="Hibbett D.S."/>
            <person name="Martin F."/>
            <person name="Nordberg H.P."/>
            <person name="Cantor M.N."/>
            <person name="Hua S.X."/>
        </authorList>
    </citation>
    <scope>NUCLEOTIDE SEQUENCE [LARGE SCALE GENOMIC DNA]</scope>
    <source>
        <strain evidence="1 2">F 1598</strain>
    </source>
</reference>
<evidence type="ECO:0000313" key="2">
    <source>
        <dbReference type="Proteomes" id="UP000054166"/>
    </source>
</evidence>